<feature type="non-terminal residue" evidence="1">
    <location>
        <position position="1"/>
    </location>
</feature>
<dbReference type="EMBL" id="JAIUEN010000858">
    <property type="protein sequence ID" value="MCE3364456.1"/>
    <property type="molecule type" value="Genomic_DNA"/>
</dbReference>
<protein>
    <submittedName>
        <fullName evidence="1">DUF5677 domain-containing protein</fullName>
    </submittedName>
</protein>
<reference evidence="1" key="1">
    <citation type="journal article" date="2021" name="Front Med (Lausanne)">
        <title>The Prevalence and Determinants of Fusidic Acid Resistance Among Methicillin-Resistant Staphylococcus aureus Clinical Isolates in China.</title>
        <authorList>
            <person name="Zhao H."/>
            <person name="Wang X."/>
            <person name="Wang B."/>
            <person name="Xu Y."/>
            <person name="Rao L."/>
            <person name="Wan B."/>
            <person name="Guo Y."/>
            <person name="Wu X."/>
            <person name="Yu J."/>
            <person name="Chen L."/>
            <person name="Li M."/>
            <person name="Yu F."/>
        </authorList>
    </citation>
    <scope>NUCLEOTIDE SEQUENCE</scope>
    <source>
        <strain evidence="1">NC-4</strain>
    </source>
</reference>
<dbReference type="InterPro" id="IPR043733">
    <property type="entry name" value="DUF5677"/>
</dbReference>
<gene>
    <name evidence="1" type="ORF">LB359_19760</name>
</gene>
<accession>A0AAW4YD76</accession>
<name>A0AAW4YD76_STAAU</name>
<sequence>DNDIEEFKENYLFLSVYEIVHSFYLNYIDINNCITISSTRTLVRKSYELLLQLKYILEYQEESNIRAKRYFLYKNYQKIDLLISNGKDSTFDEQTLNKLKMEKKHIEKSYVDSFINSNIKVNKFKDIKAWYMEKSNDCTKTGNLYELSEYLNMNYQYKHIYKNFCKDVHSTDSIINDTIRFFGKNIAIRNGEIEELLNEEPLTSEIEISSFTNYIVSEFLKCSSLFLNDKKLWEDYSAEFEKYYNQKWYS</sequence>
<proteinExistence type="predicted"/>
<evidence type="ECO:0000313" key="1">
    <source>
        <dbReference type="EMBL" id="MCE3364456.1"/>
    </source>
</evidence>
<dbReference type="Pfam" id="PF18928">
    <property type="entry name" value="DUF5677"/>
    <property type="match status" value="1"/>
</dbReference>
<comment type="caution">
    <text evidence="1">The sequence shown here is derived from an EMBL/GenBank/DDBJ whole genome shotgun (WGS) entry which is preliminary data.</text>
</comment>
<dbReference type="Proteomes" id="UP001200271">
    <property type="component" value="Unassembled WGS sequence"/>
</dbReference>
<organism evidence="1 2">
    <name type="scientific">Staphylococcus aureus</name>
    <dbReference type="NCBI Taxonomy" id="1280"/>
    <lineage>
        <taxon>Bacteria</taxon>
        <taxon>Bacillati</taxon>
        <taxon>Bacillota</taxon>
        <taxon>Bacilli</taxon>
        <taxon>Bacillales</taxon>
        <taxon>Staphylococcaceae</taxon>
        <taxon>Staphylococcus</taxon>
    </lineage>
</organism>
<reference evidence="1" key="2">
    <citation type="submission" date="2023-08" db="EMBL/GenBank/DDBJ databases">
        <authorList>
            <person name="Zhao H."/>
            <person name="Wang X."/>
        </authorList>
    </citation>
    <scope>NUCLEOTIDE SEQUENCE</scope>
    <source>
        <strain evidence="1">NC-4</strain>
    </source>
</reference>
<dbReference type="AlphaFoldDB" id="A0AAW4YD76"/>
<evidence type="ECO:0000313" key="2">
    <source>
        <dbReference type="Proteomes" id="UP001200271"/>
    </source>
</evidence>